<dbReference type="EMBL" id="SZZH01000001">
    <property type="protein sequence ID" value="TKV61152.1"/>
    <property type="molecule type" value="Genomic_DNA"/>
</dbReference>
<dbReference type="AlphaFoldDB" id="A0A4U6QM53"/>
<dbReference type="Proteomes" id="UP000306985">
    <property type="component" value="Unassembled WGS sequence"/>
</dbReference>
<evidence type="ECO:0000313" key="2">
    <source>
        <dbReference type="Proteomes" id="UP000306985"/>
    </source>
</evidence>
<organism evidence="1 2">
    <name type="scientific">Nakamurella flava</name>
    <dbReference type="NCBI Taxonomy" id="2576308"/>
    <lineage>
        <taxon>Bacteria</taxon>
        <taxon>Bacillati</taxon>
        <taxon>Actinomycetota</taxon>
        <taxon>Actinomycetes</taxon>
        <taxon>Nakamurellales</taxon>
        <taxon>Nakamurellaceae</taxon>
        <taxon>Nakamurella</taxon>
    </lineage>
</organism>
<proteinExistence type="predicted"/>
<comment type="caution">
    <text evidence="1">The sequence shown here is derived from an EMBL/GenBank/DDBJ whole genome shotgun (WGS) entry which is preliminary data.</text>
</comment>
<protein>
    <submittedName>
        <fullName evidence="1">META domain-containing protein</fullName>
    </submittedName>
</protein>
<gene>
    <name evidence="1" type="ORF">FDO65_05845</name>
</gene>
<reference evidence="1 2" key="1">
    <citation type="submission" date="2019-05" db="EMBL/GenBank/DDBJ databases">
        <title>Nakamurella sp. N5BH11, whole genome shotgun sequence.</title>
        <authorList>
            <person name="Tuo L."/>
        </authorList>
    </citation>
    <scope>NUCLEOTIDE SEQUENCE [LARGE SCALE GENOMIC DNA]</scope>
    <source>
        <strain evidence="1 2">N5BH11</strain>
    </source>
</reference>
<accession>A0A4U6QM53</accession>
<evidence type="ECO:0000313" key="1">
    <source>
        <dbReference type="EMBL" id="TKV61152.1"/>
    </source>
</evidence>
<name>A0A4U6QM53_9ACTN</name>
<keyword evidence="2" id="KW-1185">Reference proteome</keyword>
<sequence length="191" mass="19775">MLLSAGHAPDRGMVVMRRPMAVVAAAAATTMLVACGSPGTGWLAADTTFVRPSGTVAPPPTTVDSTDPLLRTLVGTEWEVVTLDGTSVADRLGPVSLRFFGDGTYGFQGGCPGGGYQITGRHIDFDPATGGPGPAWVEDPPELTVLMQGRVCSIVDHGMNVSAFSKEEIHAATVFPNAFALLLRPVATPSP</sequence>